<gene>
    <name evidence="3" type="ORF">UU70_C0016G0008</name>
</gene>
<evidence type="ECO:0000313" key="4">
    <source>
        <dbReference type="Proteomes" id="UP000034380"/>
    </source>
</evidence>
<comment type="caution">
    <text evidence="3">The sequence shown here is derived from an EMBL/GenBank/DDBJ whole genome shotgun (WGS) entry which is preliminary data.</text>
</comment>
<feature type="domain" description="Glycosyl transferase family 1" evidence="1">
    <location>
        <begin position="204"/>
        <end position="368"/>
    </location>
</feature>
<feature type="domain" description="Glycosyltransferase subfamily 4-like N-terminal" evidence="2">
    <location>
        <begin position="28"/>
        <end position="196"/>
    </location>
</feature>
<dbReference type="Pfam" id="PF00534">
    <property type="entry name" value="Glycos_transf_1"/>
    <property type="match status" value="1"/>
</dbReference>
<evidence type="ECO:0000259" key="1">
    <source>
        <dbReference type="Pfam" id="PF00534"/>
    </source>
</evidence>
<accession>A0A0G0ZKC1</accession>
<dbReference type="Gene3D" id="3.40.50.2000">
    <property type="entry name" value="Glycogen Phosphorylase B"/>
    <property type="match status" value="2"/>
</dbReference>
<reference evidence="3 4" key="1">
    <citation type="journal article" date="2015" name="Nature">
        <title>rRNA introns, odd ribosomes, and small enigmatic genomes across a large radiation of phyla.</title>
        <authorList>
            <person name="Brown C.T."/>
            <person name="Hug L.A."/>
            <person name="Thomas B.C."/>
            <person name="Sharon I."/>
            <person name="Castelle C.J."/>
            <person name="Singh A."/>
            <person name="Wilkins M.J."/>
            <person name="Williams K.H."/>
            <person name="Banfield J.F."/>
        </authorList>
    </citation>
    <scope>NUCLEOTIDE SEQUENCE [LARGE SCALE GENOMIC DNA]</scope>
</reference>
<name>A0A0G0ZKC1_9BACT</name>
<dbReference type="SUPFAM" id="SSF53756">
    <property type="entry name" value="UDP-Glycosyltransferase/glycogen phosphorylase"/>
    <property type="match status" value="1"/>
</dbReference>
<evidence type="ECO:0000313" key="3">
    <source>
        <dbReference type="EMBL" id="KKS13428.1"/>
    </source>
</evidence>
<dbReference type="Pfam" id="PF13439">
    <property type="entry name" value="Glyco_transf_4"/>
    <property type="match status" value="1"/>
</dbReference>
<dbReference type="PANTHER" id="PTHR12526">
    <property type="entry name" value="GLYCOSYLTRANSFERASE"/>
    <property type="match status" value="1"/>
</dbReference>
<dbReference type="CDD" id="cd03808">
    <property type="entry name" value="GT4_CapM-like"/>
    <property type="match status" value="1"/>
</dbReference>
<organism evidence="3 4">
    <name type="scientific">Candidatus Yanofskybacteria bacterium GW2011_GWA1_41_6</name>
    <dbReference type="NCBI Taxonomy" id="1619020"/>
    <lineage>
        <taxon>Bacteria</taxon>
        <taxon>Candidatus Yanofskyibacteriota</taxon>
    </lineage>
</organism>
<proteinExistence type="predicted"/>
<dbReference type="AlphaFoldDB" id="A0A0G0ZKC1"/>
<dbReference type="PANTHER" id="PTHR12526:SF630">
    <property type="entry name" value="GLYCOSYLTRANSFERASE"/>
    <property type="match status" value="1"/>
</dbReference>
<sequence>MDTSINAFGGASQTPKKKVLFIITQSEIGGAQQFILQFIRHTKKDAYDISVAVGADGDGSFSQALLELGVPVFVLSALKRNISPIYDILAVDQIKKLIQKLKPDTLLLGSSKAGFIGSLAAQWSQLRPKVIYRIGGWTFNDPWPAWKKALWRTLEKISASWKDIIIVNNNYDLIKAKEIGIKPRQDIVLIHNGLDPYKLDLLERDEARSQLGLPHSKKIIGTIANFYPTKGLEYLIESATKINREDVVWCVIGDGTERHALNKLIEENGLTEKVLLVGRKEQASRYLNAFDVFLLPSVKEGFPWVILEAMGAKLPIIATNVGAIPEIIENGVNGYIIDPRNSNQISEHVTMFLDNESRANEMGIQAHQRVLFTFNIEVTILKIEKLL</sequence>
<dbReference type="Proteomes" id="UP000034380">
    <property type="component" value="Unassembled WGS sequence"/>
</dbReference>
<keyword evidence="3" id="KW-0808">Transferase</keyword>
<dbReference type="EMBL" id="LCBQ01000016">
    <property type="protein sequence ID" value="KKS13428.1"/>
    <property type="molecule type" value="Genomic_DNA"/>
</dbReference>
<evidence type="ECO:0000259" key="2">
    <source>
        <dbReference type="Pfam" id="PF13439"/>
    </source>
</evidence>
<dbReference type="GO" id="GO:0016757">
    <property type="term" value="F:glycosyltransferase activity"/>
    <property type="evidence" value="ECO:0007669"/>
    <property type="project" value="InterPro"/>
</dbReference>
<dbReference type="InterPro" id="IPR028098">
    <property type="entry name" value="Glyco_trans_4-like_N"/>
</dbReference>
<protein>
    <submittedName>
        <fullName evidence="3">Glycosyl transferase, group 1</fullName>
    </submittedName>
</protein>
<dbReference type="InterPro" id="IPR001296">
    <property type="entry name" value="Glyco_trans_1"/>
</dbReference>